<feature type="chain" id="PRO_5038752864" evidence="1">
    <location>
        <begin position="25"/>
        <end position="454"/>
    </location>
</feature>
<dbReference type="AlphaFoldDB" id="A0A7G9R1L9"/>
<keyword evidence="1" id="KW-0732">Signal</keyword>
<dbReference type="SUPFAM" id="SSF53850">
    <property type="entry name" value="Periplasmic binding protein-like II"/>
    <property type="match status" value="1"/>
</dbReference>
<evidence type="ECO:0000313" key="3">
    <source>
        <dbReference type="Proteomes" id="UP000515976"/>
    </source>
</evidence>
<dbReference type="InterPro" id="IPR006059">
    <property type="entry name" value="SBP"/>
</dbReference>
<organism evidence="2 3">
    <name type="scientific">Phycicoccus endophyticus</name>
    <dbReference type="NCBI Taxonomy" id="1690220"/>
    <lineage>
        <taxon>Bacteria</taxon>
        <taxon>Bacillati</taxon>
        <taxon>Actinomycetota</taxon>
        <taxon>Actinomycetes</taxon>
        <taxon>Micrococcales</taxon>
        <taxon>Intrasporangiaceae</taxon>
        <taxon>Phycicoccus</taxon>
    </lineage>
</organism>
<dbReference type="KEGG" id="pei:H9L10_15155"/>
<dbReference type="EMBL" id="CP060712">
    <property type="protein sequence ID" value="QNN49494.1"/>
    <property type="molecule type" value="Genomic_DNA"/>
</dbReference>
<dbReference type="CDD" id="cd13585">
    <property type="entry name" value="PBP2_TMBP_like"/>
    <property type="match status" value="1"/>
</dbReference>
<dbReference type="InterPro" id="IPR050490">
    <property type="entry name" value="Bact_solute-bd_prot1"/>
</dbReference>
<dbReference type="Pfam" id="PF01547">
    <property type="entry name" value="SBP_bac_1"/>
    <property type="match status" value="1"/>
</dbReference>
<sequence>MKHSRRPSTISVVGGLAVALVVTACSGAGGTRGGDDGAQALRVLMVNNPQMKTLEKLTPEFTKETGIEVAFTSLPENDVRDKVSQEYSSQAGQYDITSVSAFEVPIFAKNGWMQPLDDYVAQDPSYDQDDIFPAFTKGLSGPDGRLYAEPFYGESSFTMFRKDLLEKKGLTMPDNPTWDDIVDIAAKVNDVEPGVAGICLRGLAGWGQNLAALDTVINTYGGQWFDMGWDAKLDSPQVKSATQMYVDLLRESGEPGAAQTGVQECINIMLQGKAAIMYDATSIAGLLEAPDSPIKGKVGYVPAPVKKTDNSGWLWTWAWGIPKSSENAEAAWKFIRWATSSDYEKRVGDDPQYGWTVAPTGKRSSTYDQPGYIQAAAPYYKQEKAALDAADPTHPGVDPQPYTGIQFVGIAEFPDLGTQVGQAVADAIAGNITVDRALAKAQELAVPVGEKYQE</sequence>
<dbReference type="Gene3D" id="3.40.190.10">
    <property type="entry name" value="Periplasmic binding protein-like II"/>
    <property type="match status" value="2"/>
</dbReference>
<name>A0A7G9R1L9_9MICO</name>
<evidence type="ECO:0000313" key="2">
    <source>
        <dbReference type="EMBL" id="QNN49494.1"/>
    </source>
</evidence>
<reference evidence="2 3" key="1">
    <citation type="submission" date="2020-08" db="EMBL/GenBank/DDBJ databases">
        <title>Genome sequence of Phycicoccus endophyticus JCM 31784T.</title>
        <authorList>
            <person name="Hyun D.-W."/>
            <person name="Bae J.-W."/>
        </authorList>
    </citation>
    <scope>NUCLEOTIDE SEQUENCE [LARGE SCALE GENOMIC DNA]</scope>
    <source>
        <strain evidence="2 3">JCM 31784</strain>
    </source>
</reference>
<dbReference type="PANTHER" id="PTHR43649:SF12">
    <property type="entry name" value="DIACETYLCHITOBIOSE BINDING PROTEIN DASA"/>
    <property type="match status" value="1"/>
</dbReference>
<proteinExistence type="predicted"/>
<dbReference type="PROSITE" id="PS51257">
    <property type="entry name" value="PROKAR_LIPOPROTEIN"/>
    <property type="match status" value="1"/>
</dbReference>
<evidence type="ECO:0000256" key="1">
    <source>
        <dbReference type="SAM" id="SignalP"/>
    </source>
</evidence>
<dbReference type="PANTHER" id="PTHR43649">
    <property type="entry name" value="ARABINOSE-BINDING PROTEIN-RELATED"/>
    <property type="match status" value="1"/>
</dbReference>
<protein>
    <submittedName>
        <fullName evidence="2">Sugar ABC transporter substrate-binding protein</fullName>
    </submittedName>
</protein>
<keyword evidence="3" id="KW-1185">Reference proteome</keyword>
<dbReference type="Proteomes" id="UP000515976">
    <property type="component" value="Chromosome"/>
</dbReference>
<gene>
    <name evidence="2" type="ORF">H9L10_15155</name>
</gene>
<accession>A0A7G9R1L9</accession>
<feature type="signal peptide" evidence="1">
    <location>
        <begin position="1"/>
        <end position="24"/>
    </location>
</feature>